<dbReference type="Gene3D" id="3.40.50.300">
    <property type="entry name" value="P-loop containing nucleotide triphosphate hydrolases"/>
    <property type="match status" value="2"/>
</dbReference>
<keyword evidence="4 7" id="KW-0067">ATP-binding</keyword>
<dbReference type="InterPro" id="IPR014001">
    <property type="entry name" value="Helicase_ATP-bd"/>
</dbReference>
<comment type="caution">
    <text evidence="12">The sequence shown here is derived from an EMBL/GenBank/DDBJ whole genome shotgun (WGS) entry which is preliminary data.</text>
</comment>
<dbReference type="PROSITE" id="PS51194">
    <property type="entry name" value="HELICASE_CTER"/>
    <property type="match status" value="1"/>
</dbReference>
<feature type="compositionally biased region" description="Basic residues" evidence="8">
    <location>
        <begin position="817"/>
        <end position="827"/>
    </location>
</feature>
<dbReference type="GO" id="GO:0016787">
    <property type="term" value="F:hydrolase activity"/>
    <property type="evidence" value="ECO:0007669"/>
    <property type="project" value="UniProtKB-KW"/>
</dbReference>
<dbReference type="PROSITE" id="PS51192">
    <property type="entry name" value="HELICASE_ATP_BIND_1"/>
    <property type="match status" value="1"/>
</dbReference>
<dbReference type="Pfam" id="PF00270">
    <property type="entry name" value="DEAD"/>
    <property type="match status" value="1"/>
</dbReference>
<feature type="domain" description="Helicase ATP-binding" evidence="9">
    <location>
        <begin position="247"/>
        <end position="469"/>
    </location>
</feature>
<dbReference type="InterPro" id="IPR027417">
    <property type="entry name" value="P-loop_NTPase"/>
</dbReference>
<dbReference type="InterPro" id="IPR001650">
    <property type="entry name" value="Helicase_C-like"/>
</dbReference>
<evidence type="ECO:0000256" key="1">
    <source>
        <dbReference type="ARBA" id="ARBA00022741"/>
    </source>
</evidence>
<evidence type="ECO:0000256" key="4">
    <source>
        <dbReference type="ARBA" id="ARBA00022840"/>
    </source>
</evidence>
<dbReference type="GO" id="GO:0005524">
    <property type="term" value="F:ATP binding"/>
    <property type="evidence" value="ECO:0007669"/>
    <property type="project" value="UniProtKB-UniRule"/>
</dbReference>
<keyword evidence="2 7" id="KW-0378">Hydrolase</keyword>
<dbReference type="Proteomes" id="UP001152888">
    <property type="component" value="Unassembled WGS sequence"/>
</dbReference>
<sequence length="827" mass="93464">MGCCKKIFMHCLDDIKYNSGVIASFVCKSVVAENLLGDMTSFDVTWGSKPATGKAFVRKRKKTESLDDGTPKKSFKLSDAKSGKQGLGNKTKSNKDKFETEKHIPGKINLVRKEIKTAESENTKGAKKSFGMKPSGTESKKTFIDSNLNENVSQTLIKRKQKKDKQAAKLNTAEPEQITSKKNESHSLFNVFHKNVRVKTNPRGKSVVEQVFSDSQKFGDLEIHKYIMSNLAKIGFTTLTNVQEKSIPVVLKGDNVLIRSQTGSGKTLAYAVPILDALQSITPRLQRSDGVQAIIIVPTRELAMQTHELFGKINTFQWIVVGHLCGGENRNTEKNRLRKGVHILIATPGRLLDHMLHTNAFKTDNVRCLVLDEADQLLDMGFKKDIMRIVQEIDSKHTSYNPMNLLKSSHKKFGEETENIEDETEIASTETQPLRDPKSKKRQTILLSATLTKGIAELADFTMKGHTYIDASDEFTSNFSHDVMIIPNTVQQKFVITHVKHRLFTLSAMLLSLTKKCSKMFVFMGTSAMVDFHYELFTNFLAKMPVNRGKMKSGDVLVLEGMEDESDDEEEILDVEFFKLHGSMEHSARKEVFKGFREVKKGILLCTDVVARGIDVPTADCIVQYNGPLKIEDYLHRVGRTGRAGKSGFSYIFLTHEEQDFVAMMEEHKVYLKQEDADSHLTELSVVMEEEDTQKAAIALQKHYENAISNSKDLHKMACVAYCSWSRFYNTFSSKLRKIFDFKQVNLGHYVTSFGLKETPTHVAKIVRGQVAKTEPQKLNRKLATHEDEEKKQRQPQKKKVKSVSLSTSEFSSGLPFKKKRKKKLDI</sequence>
<comment type="function">
    <text evidence="7">RNA helicase.</text>
</comment>
<evidence type="ECO:0000313" key="12">
    <source>
        <dbReference type="EMBL" id="CAH1984201.1"/>
    </source>
</evidence>
<dbReference type="Pfam" id="PF00271">
    <property type="entry name" value="Helicase_C"/>
    <property type="match status" value="1"/>
</dbReference>
<dbReference type="OrthoDB" id="422663at2759"/>
<keyword evidence="13" id="KW-1185">Reference proteome</keyword>
<dbReference type="InterPro" id="IPR014014">
    <property type="entry name" value="RNA_helicase_DEAD_Q_motif"/>
</dbReference>
<dbReference type="PROSITE" id="PS51195">
    <property type="entry name" value="Q_MOTIF"/>
    <property type="match status" value="1"/>
</dbReference>
<feature type="compositionally biased region" description="Basic and acidic residues" evidence="8">
    <location>
        <begin position="784"/>
        <end position="793"/>
    </location>
</feature>
<gene>
    <name evidence="12" type="ORF">ACAOBT_LOCUS15965</name>
</gene>
<feature type="compositionally biased region" description="Basic and acidic residues" evidence="8">
    <location>
        <begin position="63"/>
        <end position="82"/>
    </location>
</feature>
<dbReference type="SMART" id="SM00490">
    <property type="entry name" value="HELICc"/>
    <property type="match status" value="1"/>
</dbReference>
<keyword evidence="5 7" id="KW-0694">RNA-binding</keyword>
<evidence type="ECO:0000259" key="11">
    <source>
        <dbReference type="PROSITE" id="PS51195"/>
    </source>
</evidence>
<dbReference type="GO" id="GO:0003724">
    <property type="term" value="F:RNA helicase activity"/>
    <property type="evidence" value="ECO:0007669"/>
    <property type="project" value="UniProtKB-EC"/>
</dbReference>
<evidence type="ECO:0000256" key="2">
    <source>
        <dbReference type="ARBA" id="ARBA00022801"/>
    </source>
</evidence>
<keyword evidence="3 7" id="KW-0347">Helicase</keyword>
<dbReference type="SMART" id="SM01178">
    <property type="entry name" value="DUF4217"/>
    <property type="match status" value="1"/>
</dbReference>
<feature type="region of interest" description="Disordered" evidence="8">
    <location>
        <begin position="779"/>
        <end position="827"/>
    </location>
</feature>
<feature type="region of interest" description="Disordered" evidence="8">
    <location>
        <begin position="118"/>
        <end position="145"/>
    </location>
</feature>
<dbReference type="EMBL" id="CAKOFQ010006953">
    <property type="protein sequence ID" value="CAH1984201.1"/>
    <property type="molecule type" value="Genomic_DNA"/>
</dbReference>
<dbReference type="SMART" id="SM00487">
    <property type="entry name" value="DEXDc"/>
    <property type="match status" value="1"/>
</dbReference>
<protein>
    <recommendedName>
        <fullName evidence="7">ATP-dependent RNA helicase</fullName>
        <ecNumber evidence="7">3.6.4.13</ecNumber>
    </recommendedName>
</protein>
<comment type="domain">
    <text evidence="7">The Q motif is unique to and characteristic of the DEAD box family of RNA helicases and controls ATP binding and hydrolysis.</text>
</comment>
<evidence type="ECO:0000256" key="7">
    <source>
        <dbReference type="RuleBase" id="RU365068"/>
    </source>
</evidence>
<dbReference type="PANTHER" id="PTHR24031">
    <property type="entry name" value="RNA HELICASE"/>
    <property type="match status" value="1"/>
</dbReference>
<feature type="region of interest" description="Disordered" evidence="8">
    <location>
        <begin position="58"/>
        <end position="101"/>
    </location>
</feature>
<dbReference type="InterPro" id="IPR011545">
    <property type="entry name" value="DEAD/DEAH_box_helicase_dom"/>
</dbReference>
<evidence type="ECO:0000259" key="9">
    <source>
        <dbReference type="PROSITE" id="PS51192"/>
    </source>
</evidence>
<evidence type="ECO:0000313" key="13">
    <source>
        <dbReference type="Proteomes" id="UP001152888"/>
    </source>
</evidence>
<evidence type="ECO:0000256" key="5">
    <source>
        <dbReference type="ARBA" id="ARBA00022884"/>
    </source>
</evidence>
<reference evidence="12" key="1">
    <citation type="submission" date="2022-03" db="EMBL/GenBank/DDBJ databases">
        <authorList>
            <person name="Sayadi A."/>
        </authorList>
    </citation>
    <scope>NUCLEOTIDE SEQUENCE</scope>
</reference>
<organism evidence="12 13">
    <name type="scientific">Acanthoscelides obtectus</name>
    <name type="common">Bean weevil</name>
    <name type="synonym">Bruchus obtectus</name>
    <dbReference type="NCBI Taxonomy" id="200917"/>
    <lineage>
        <taxon>Eukaryota</taxon>
        <taxon>Metazoa</taxon>
        <taxon>Ecdysozoa</taxon>
        <taxon>Arthropoda</taxon>
        <taxon>Hexapoda</taxon>
        <taxon>Insecta</taxon>
        <taxon>Pterygota</taxon>
        <taxon>Neoptera</taxon>
        <taxon>Endopterygota</taxon>
        <taxon>Coleoptera</taxon>
        <taxon>Polyphaga</taxon>
        <taxon>Cucujiformia</taxon>
        <taxon>Chrysomeloidea</taxon>
        <taxon>Chrysomelidae</taxon>
        <taxon>Bruchinae</taxon>
        <taxon>Bruchini</taxon>
        <taxon>Acanthoscelides</taxon>
    </lineage>
</organism>
<dbReference type="InterPro" id="IPR025313">
    <property type="entry name" value="SPB4-like_CTE"/>
</dbReference>
<comment type="similarity">
    <text evidence="7">Belongs to the DEAD box helicase family.</text>
</comment>
<feature type="domain" description="DEAD-box RNA helicase Q" evidence="11">
    <location>
        <begin position="216"/>
        <end position="244"/>
    </location>
</feature>
<dbReference type="Pfam" id="PF13959">
    <property type="entry name" value="CTE_SPB4"/>
    <property type="match status" value="1"/>
</dbReference>
<keyword evidence="1 7" id="KW-0547">Nucleotide-binding</keyword>
<feature type="short sequence motif" description="Q motif" evidence="6">
    <location>
        <begin position="216"/>
        <end position="244"/>
    </location>
</feature>
<dbReference type="AlphaFoldDB" id="A0A9P0KWF6"/>
<dbReference type="EC" id="3.6.4.13" evidence="7"/>
<evidence type="ECO:0000256" key="6">
    <source>
        <dbReference type="PROSITE-ProRule" id="PRU00552"/>
    </source>
</evidence>
<accession>A0A9P0KWF6</accession>
<feature type="domain" description="Helicase C-terminal" evidence="10">
    <location>
        <begin position="509"/>
        <end position="685"/>
    </location>
</feature>
<evidence type="ECO:0000256" key="3">
    <source>
        <dbReference type="ARBA" id="ARBA00022806"/>
    </source>
</evidence>
<dbReference type="GO" id="GO:0003723">
    <property type="term" value="F:RNA binding"/>
    <property type="evidence" value="ECO:0007669"/>
    <property type="project" value="UniProtKB-UniRule"/>
</dbReference>
<evidence type="ECO:0000256" key="8">
    <source>
        <dbReference type="SAM" id="MobiDB-lite"/>
    </source>
</evidence>
<evidence type="ECO:0000259" key="10">
    <source>
        <dbReference type="PROSITE" id="PS51194"/>
    </source>
</evidence>
<comment type="catalytic activity">
    <reaction evidence="7">
        <text>ATP + H2O = ADP + phosphate + H(+)</text>
        <dbReference type="Rhea" id="RHEA:13065"/>
        <dbReference type="ChEBI" id="CHEBI:15377"/>
        <dbReference type="ChEBI" id="CHEBI:15378"/>
        <dbReference type="ChEBI" id="CHEBI:30616"/>
        <dbReference type="ChEBI" id="CHEBI:43474"/>
        <dbReference type="ChEBI" id="CHEBI:456216"/>
        <dbReference type="EC" id="3.6.4.13"/>
    </reaction>
</comment>
<name>A0A9P0KWF6_ACAOB</name>
<proteinExistence type="inferred from homology"/>
<dbReference type="SUPFAM" id="SSF52540">
    <property type="entry name" value="P-loop containing nucleoside triphosphate hydrolases"/>
    <property type="match status" value="2"/>
</dbReference>
<dbReference type="CDD" id="cd18787">
    <property type="entry name" value="SF2_C_DEAD"/>
    <property type="match status" value="1"/>
</dbReference>
<feature type="region of interest" description="Disordered" evidence="8">
    <location>
        <begin position="158"/>
        <end position="184"/>
    </location>
</feature>